<feature type="coiled-coil region" evidence="1">
    <location>
        <begin position="2"/>
        <end position="66"/>
    </location>
</feature>
<feature type="coiled-coil region" evidence="1">
    <location>
        <begin position="316"/>
        <end position="497"/>
    </location>
</feature>
<accession>A0A024VUV6</accession>
<proteinExistence type="predicted"/>
<dbReference type="PANTHER" id="PTHR35261:SF3">
    <property type="entry name" value="VACUOLAR IMPORT AND DEGRADATION PROTEIN 22"/>
    <property type="match status" value="1"/>
</dbReference>
<dbReference type="PANTHER" id="PTHR35261">
    <property type="entry name" value="ORGANELLAR PROTEIN, PUTATIVE-RELATED-RELATED"/>
    <property type="match status" value="1"/>
</dbReference>
<gene>
    <name evidence="2" type="ORF">PFFCH_00032</name>
</gene>
<reference evidence="2 3" key="2">
    <citation type="submission" date="2013-02" db="EMBL/GenBank/DDBJ databases">
        <title>The Genome Sequence of Plasmodium falciparum FCH/4.</title>
        <authorList>
            <consortium name="The Broad Institute Genome Sequencing Platform"/>
            <consortium name="The Broad Institute Genome Sequencing Center for Infectious Disease"/>
            <person name="Neafsey D."/>
            <person name="Cheeseman I."/>
            <person name="Volkman S."/>
            <person name="Adams J."/>
            <person name="Walker B."/>
            <person name="Young S.K."/>
            <person name="Zeng Q."/>
            <person name="Gargeya S."/>
            <person name="Fitzgerald M."/>
            <person name="Haas B."/>
            <person name="Abouelleil A."/>
            <person name="Alvarado L."/>
            <person name="Arachchi H.M."/>
            <person name="Berlin A.M."/>
            <person name="Chapman S.B."/>
            <person name="Dewar J."/>
            <person name="Goldberg J."/>
            <person name="Griggs A."/>
            <person name="Gujja S."/>
            <person name="Hansen M."/>
            <person name="Howarth C."/>
            <person name="Imamovic A."/>
            <person name="Larimer J."/>
            <person name="McCowan C."/>
            <person name="Murphy C."/>
            <person name="Neiman D."/>
            <person name="Pearson M."/>
            <person name="Priest M."/>
            <person name="Roberts A."/>
            <person name="Saif S."/>
            <person name="Shea T."/>
            <person name="Sisk P."/>
            <person name="Sykes S."/>
            <person name="Wortman J."/>
            <person name="Nusbaum C."/>
            <person name="Birren B."/>
        </authorList>
    </citation>
    <scope>NUCLEOTIDE SEQUENCE [LARGE SCALE GENOMIC DNA]</scope>
    <source>
        <strain evidence="2 3">FCH/4</strain>
    </source>
</reference>
<evidence type="ECO:0000313" key="3">
    <source>
        <dbReference type="Proteomes" id="UP000030656"/>
    </source>
</evidence>
<dbReference type="EMBL" id="KI927792">
    <property type="protein sequence ID" value="ETW32509.1"/>
    <property type="molecule type" value="Genomic_DNA"/>
</dbReference>
<evidence type="ECO:0000256" key="1">
    <source>
        <dbReference type="SAM" id="Coils"/>
    </source>
</evidence>
<reference evidence="2 3" key="1">
    <citation type="submission" date="2013-02" db="EMBL/GenBank/DDBJ databases">
        <title>The Genome Annotation of Plasmodium falciparum FCH/4.</title>
        <authorList>
            <consortium name="The Broad Institute Genome Sequencing Platform"/>
            <consortium name="The Broad Institute Genome Sequencing Center for Infectious Disease"/>
            <person name="Neafsey D."/>
            <person name="Hoffman S."/>
            <person name="Volkman S."/>
            <person name="Rosenthal P."/>
            <person name="Walker B."/>
            <person name="Young S.K."/>
            <person name="Zeng Q."/>
            <person name="Gargeya S."/>
            <person name="Fitzgerald M."/>
            <person name="Haas B."/>
            <person name="Abouelleil A."/>
            <person name="Allen A.W."/>
            <person name="Alvarado L."/>
            <person name="Arachchi H.M."/>
            <person name="Berlin A.M."/>
            <person name="Chapman S.B."/>
            <person name="Gainer-Dewar J."/>
            <person name="Goldberg J."/>
            <person name="Griggs A."/>
            <person name="Gujja S."/>
            <person name="Hansen M."/>
            <person name="Howarth C."/>
            <person name="Imamovic A."/>
            <person name="Ireland A."/>
            <person name="Larimer J."/>
            <person name="McCowan C."/>
            <person name="Murphy C."/>
            <person name="Pearson M."/>
            <person name="Poon T.W."/>
            <person name="Priest M."/>
            <person name="Roberts A."/>
            <person name="Saif S."/>
            <person name="Shea T."/>
            <person name="Sisk P."/>
            <person name="Sykes S."/>
            <person name="Wortman J."/>
            <person name="Nusbaum C."/>
            <person name="Birren B."/>
        </authorList>
    </citation>
    <scope>NUCLEOTIDE SEQUENCE [LARGE SCALE GENOMIC DNA]</scope>
    <source>
        <strain evidence="2 3">FCH/4</strain>
    </source>
</reference>
<protein>
    <recommendedName>
        <fullName evidence="4">Repetitive organellar protein</fullName>
    </recommendedName>
</protein>
<feature type="coiled-coil region" evidence="1">
    <location>
        <begin position="128"/>
        <end position="155"/>
    </location>
</feature>
<evidence type="ECO:0008006" key="4">
    <source>
        <dbReference type="Google" id="ProtNLM"/>
    </source>
</evidence>
<dbReference type="AlphaFoldDB" id="A0A024VUV6"/>
<dbReference type="OrthoDB" id="2378640at2759"/>
<name>A0A024VUV6_PLAFA</name>
<keyword evidence="1" id="KW-0175">Coiled coil</keyword>
<sequence length="1176" mass="141328">MKEEYEDKMNTLNEQNEDKMNSLKEEYENKINQINSNNEIKIKDVVNEYIEEVDKLKVTLDEKKKQFDKEINYAHIKAHEKEQILLTEMEELKCQRDNKYSDLYEKYIKLIKSICMIINIECCDDIENEDIIRRIEEYINNNKGLKKEVEEKEHKRHSSFNILKSKEKFFKNSIEDKSHELKKKHEKDLLSKDKEIEEKNKKIKELNNDIKKLQDEILVYKKQSNAQQVDHKKKSWILLKDKSKEKIKDKENQINVEKNEEKDLKKKDDEIRILNEELVKYKTILYNLKKDPLLQNQDLLSKIDINSLTINEGMCVDKIEEHILDYDEEINKSRSNLFQLKNEICSLTTEVMELNNKKNELIEENNKLNLVDQGKKKLKKDVEKQKKEIEKLNKQLTKCNKQIDELNEEVEKLNNENIELITYSNDLNNKFDMKENNLMMKLDENEDNIKKMKSKIDDMEKEIKYREDEKKRNLNEINNLKKKNEDMCIKYNEMNIKYGDICVKYEEMSLTYKETSLKYEQIKVKYDEKCFQYDEKCSQYDEIRFQYDEKCFQYDEINKKYGALLNINITNKMVDSKVDRNNNEIISVDNKVEGIANYLKQIFELNEEIIRLKGEINKISLLYSNELNEKNSYDINMKHIQEQLLFLEKTNKENEEKIINLTSQYSDAYKKKSDESKLCGAQFVDDVNIYGNISNNNIRTNEYKYEEMFDTNIEEKNGMHLSKYIHLLEENKFRCMKIIYENENIKSSNKIIGLYNYSRYYGLREDLCKEEIVPSKIGNISNKNENNNKKNNTCDGYDEKVTIVLCIILNEIIKFLFLNDEYVLLFEKIHKNVWKRMYIPEEIKFFILKYITLLNNLRDYIISVHNNMKNEKYDECWFLFQHYFERSSDVRKEMVHFLLERKSQENLISFKSKLKSKKEKILTMDILNFSKEHMQLKTIAHLRKEINYEKLSKDTLNRDYNLLLYKYQECVSKLKRVKNLMKEINQNVFIEKYDDISKELDNFSDGYNEQNEQHVMDPILLNNNKNKNNKLITEHNNPIINRLTNFTQNRDSKYKNKIMDDVKQRKINSTMNNTNKNGINIIYNHYENLNKPNYNDNINRLNSYHQNIHIANSIHPNRNQNKSFLTNQANSTYSVMKNYINSDKPNLNGKKSVRNIFNEIVDENVNKTFVHKSVFF</sequence>
<dbReference type="Proteomes" id="UP000030656">
    <property type="component" value="Unassembled WGS sequence"/>
</dbReference>
<feature type="coiled-coil region" evidence="1">
    <location>
        <begin position="182"/>
        <end position="284"/>
    </location>
</feature>
<feature type="coiled-coil region" evidence="1">
    <location>
        <begin position="595"/>
        <end position="664"/>
    </location>
</feature>
<organism evidence="2 3">
    <name type="scientific">Plasmodium falciparum FCH/4</name>
    <dbReference type="NCBI Taxonomy" id="1036724"/>
    <lineage>
        <taxon>Eukaryota</taxon>
        <taxon>Sar</taxon>
        <taxon>Alveolata</taxon>
        <taxon>Apicomplexa</taxon>
        <taxon>Aconoidasida</taxon>
        <taxon>Haemosporida</taxon>
        <taxon>Plasmodiidae</taxon>
        <taxon>Plasmodium</taxon>
        <taxon>Plasmodium (Laverania)</taxon>
    </lineage>
</organism>
<evidence type="ECO:0000313" key="2">
    <source>
        <dbReference type="EMBL" id="ETW32509.1"/>
    </source>
</evidence>
<dbReference type="InterPro" id="IPR052884">
    <property type="entry name" value="VID_Regulator"/>
</dbReference>